<evidence type="ECO:0000313" key="3">
    <source>
        <dbReference type="EMBL" id="PJE69690.1"/>
    </source>
</evidence>
<sequence>MIQIIAIIILVGSVLGILLILIRKIPVLIGLPRTIENPQKKNLFSVFKNKCLALKNRAGKFFLETLFLQKLLSRCRILILKIEKRIDTSLQKLRKKTQNKTGQPKPEEQKPTIDQQEPPPSLPE</sequence>
<organism evidence="3 4">
    <name type="scientific">Candidatus Staskawiczbacteria bacterium CG10_big_fil_rev_8_21_14_0_10_38_10</name>
    <dbReference type="NCBI Taxonomy" id="1974891"/>
    <lineage>
        <taxon>Bacteria</taxon>
        <taxon>Candidatus Staskawicziibacteriota</taxon>
    </lineage>
</organism>
<reference evidence="4" key="1">
    <citation type="submission" date="2017-09" db="EMBL/GenBank/DDBJ databases">
        <title>Depth-based differentiation of microbial function through sediment-hosted aquifers and enrichment of novel symbionts in the deep terrestrial subsurface.</title>
        <authorList>
            <person name="Probst A.J."/>
            <person name="Ladd B."/>
            <person name="Jarett J.K."/>
            <person name="Geller-Mcgrath D.E."/>
            <person name="Sieber C.M.K."/>
            <person name="Emerson J.B."/>
            <person name="Anantharaman K."/>
            <person name="Thomas B.C."/>
            <person name="Malmstrom R."/>
            <person name="Stieglmeier M."/>
            <person name="Klingl A."/>
            <person name="Woyke T."/>
            <person name="Ryan C.M."/>
            <person name="Banfield J.F."/>
        </authorList>
    </citation>
    <scope>NUCLEOTIDE SEQUENCE [LARGE SCALE GENOMIC DNA]</scope>
</reference>
<name>A0A2H9T1S9_9BACT</name>
<comment type="caution">
    <text evidence="3">The sequence shown here is derived from an EMBL/GenBank/DDBJ whole genome shotgun (WGS) entry which is preliminary data.</text>
</comment>
<proteinExistence type="predicted"/>
<dbReference type="EMBL" id="PFEN01000012">
    <property type="protein sequence ID" value="PJE69690.1"/>
    <property type="molecule type" value="Genomic_DNA"/>
</dbReference>
<keyword evidence="2" id="KW-1133">Transmembrane helix</keyword>
<dbReference type="Proteomes" id="UP000236946">
    <property type="component" value="Unassembled WGS sequence"/>
</dbReference>
<feature type="region of interest" description="Disordered" evidence="1">
    <location>
        <begin position="93"/>
        <end position="124"/>
    </location>
</feature>
<protein>
    <submittedName>
        <fullName evidence="3">Uncharacterized protein</fullName>
    </submittedName>
</protein>
<keyword evidence="2" id="KW-0472">Membrane</keyword>
<evidence type="ECO:0000256" key="2">
    <source>
        <dbReference type="SAM" id="Phobius"/>
    </source>
</evidence>
<gene>
    <name evidence="3" type="ORF">COU98_00580</name>
</gene>
<dbReference type="AlphaFoldDB" id="A0A2H9T1S9"/>
<feature type="transmembrane region" description="Helical" evidence="2">
    <location>
        <begin position="6"/>
        <end position="31"/>
    </location>
</feature>
<accession>A0A2H9T1S9</accession>
<evidence type="ECO:0000256" key="1">
    <source>
        <dbReference type="SAM" id="MobiDB-lite"/>
    </source>
</evidence>
<keyword evidence="2" id="KW-0812">Transmembrane</keyword>
<evidence type="ECO:0000313" key="4">
    <source>
        <dbReference type="Proteomes" id="UP000236946"/>
    </source>
</evidence>